<dbReference type="AlphaFoldDB" id="F5R8A8"/>
<name>F5R8A8_METUF</name>
<dbReference type="STRING" id="1000565.METUNv1_00544"/>
<dbReference type="RefSeq" id="WP_008058568.1">
    <property type="nucleotide sequence ID" value="NZ_AFHG01000029.1"/>
</dbReference>
<protein>
    <submittedName>
        <fullName evidence="1">Phage protein</fullName>
    </submittedName>
</protein>
<reference evidence="1 2" key="1">
    <citation type="journal article" date="2011" name="J. Bacteriol.">
        <title>Genome sequence of Methyloversatilis universalis FAM5T, a methylotrophic representative of the order Rhodocyclales.</title>
        <authorList>
            <person name="Kittichotirat W."/>
            <person name="Good N.M."/>
            <person name="Hall R."/>
            <person name="Bringel F."/>
            <person name="Lajus A."/>
            <person name="Medigue C."/>
            <person name="Smalley N.E."/>
            <person name="Beck D."/>
            <person name="Bumgarner R."/>
            <person name="Vuilleumier S."/>
            <person name="Kalyuzhnaya M.G."/>
        </authorList>
    </citation>
    <scope>NUCLEOTIDE SEQUENCE [LARGE SCALE GENOMIC DNA]</scope>
    <source>
        <strain evidence="2">ATCC BAA-1314 / JCM 13912 / FAM5</strain>
    </source>
</reference>
<dbReference type="Proteomes" id="UP000005019">
    <property type="component" value="Unassembled WGS sequence"/>
</dbReference>
<keyword evidence="2" id="KW-1185">Reference proteome</keyword>
<evidence type="ECO:0000313" key="1">
    <source>
        <dbReference type="EMBL" id="EGK73366.1"/>
    </source>
</evidence>
<accession>F5R8A8</accession>
<gene>
    <name evidence="1" type="ORF">METUNv1_00544</name>
</gene>
<comment type="caution">
    <text evidence="1">The sequence shown here is derived from an EMBL/GenBank/DDBJ whole genome shotgun (WGS) entry which is preliminary data.</text>
</comment>
<sequence>MLDDAPDAIDVWPENWAAVELFDALGSQWQVAPSGQLIGLRYEALPVVMDLHAIHGTERRRQMFDDMRTMESAVRAMINEQAKRGGR</sequence>
<dbReference type="EMBL" id="AFHG01000029">
    <property type="protein sequence ID" value="EGK73366.1"/>
    <property type="molecule type" value="Genomic_DNA"/>
</dbReference>
<dbReference type="InterPro" id="IPR014915">
    <property type="entry name" value="Phage_TLS_TfmB"/>
</dbReference>
<organism evidence="1 2">
    <name type="scientific">Methyloversatilis universalis (strain ATCC BAA-1314 / DSM 25237 / JCM 13912 / CCUG 52030 / FAM5)</name>
    <dbReference type="NCBI Taxonomy" id="1000565"/>
    <lineage>
        <taxon>Bacteria</taxon>
        <taxon>Pseudomonadati</taxon>
        <taxon>Pseudomonadota</taxon>
        <taxon>Betaproteobacteria</taxon>
        <taxon>Nitrosomonadales</taxon>
        <taxon>Sterolibacteriaceae</taxon>
        <taxon>Methyloversatilis</taxon>
    </lineage>
</organism>
<evidence type="ECO:0000313" key="2">
    <source>
        <dbReference type="Proteomes" id="UP000005019"/>
    </source>
</evidence>
<dbReference type="Pfam" id="PF08809">
    <property type="entry name" value="DUF1799"/>
    <property type="match status" value="1"/>
</dbReference>
<dbReference type="OrthoDB" id="6169380at2"/>
<proteinExistence type="predicted"/>